<name>A0ACC1K3H2_9FUNG</name>
<proteinExistence type="predicted"/>
<feature type="non-terminal residue" evidence="1">
    <location>
        <position position="1"/>
    </location>
</feature>
<reference evidence="1" key="1">
    <citation type="submission" date="2022-07" db="EMBL/GenBank/DDBJ databases">
        <title>Phylogenomic reconstructions and comparative analyses of Kickxellomycotina fungi.</title>
        <authorList>
            <person name="Reynolds N.K."/>
            <person name="Stajich J.E."/>
            <person name="Barry K."/>
            <person name="Grigoriev I.V."/>
            <person name="Crous P."/>
            <person name="Smith M.E."/>
        </authorList>
    </citation>
    <scope>NUCLEOTIDE SEQUENCE</scope>
    <source>
        <strain evidence="1">CBS 109366</strain>
    </source>
</reference>
<evidence type="ECO:0000313" key="1">
    <source>
        <dbReference type="EMBL" id="KAJ2772606.1"/>
    </source>
</evidence>
<accession>A0ACC1K3H2</accession>
<dbReference type="Proteomes" id="UP001140234">
    <property type="component" value="Unassembled WGS sequence"/>
</dbReference>
<evidence type="ECO:0000313" key="2">
    <source>
        <dbReference type="Proteomes" id="UP001140234"/>
    </source>
</evidence>
<organism evidence="1 2">
    <name type="scientific">Coemansia nantahalensis</name>
    <dbReference type="NCBI Taxonomy" id="2789366"/>
    <lineage>
        <taxon>Eukaryota</taxon>
        <taxon>Fungi</taxon>
        <taxon>Fungi incertae sedis</taxon>
        <taxon>Zoopagomycota</taxon>
        <taxon>Kickxellomycotina</taxon>
        <taxon>Kickxellomycetes</taxon>
        <taxon>Kickxellales</taxon>
        <taxon>Kickxellaceae</taxon>
        <taxon>Coemansia</taxon>
    </lineage>
</organism>
<dbReference type="EMBL" id="JANBUJ010000347">
    <property type="protein sequence ID" value="KAJ2772606.1"/>
    <property type="molecule type" value="Genomic_DNA"/>
</dbReference>
<keyword evidence="2" id="KW-1185">Reference proteome</keyword>
<gene>
    <name evidence="1" type="ORF">IWQ57_001692</name>
</gene>
<comment type="caution">
    <text evidence="1">The sequence shown here is derived from an EMBL/GenBank/DDBJ whole genome shotgun (WGS) entry which is preliminary data.</text>
</comment>
<sequence>STVKKKRRLHAGRTVVDVAEDAVVDNRLARRTSLARASEAAAGAWASSPALAALDPLAAQPRVARAALPQESKQPVLFTPVRTRSGNRLDDASPTELIPKQDSIFTTPMKMLSRLRNRKK</sequence>
<protein>
    <submittedName>
        <fullName evidence="1">Uncharacterized protein</fullName>
    </submittedName>
</protein>